<organism evidence="6 7">
    <name type="scientific">Coleofasciculus chthonoplastes PCC 7420</name>
    <dbReference type="NCBI Taxonomy" id="118168"/>
    <lineage>
        <taxon>Bacteria</taxon>
        <taxon>Bacillati</taxon>
        <taxon>Cyanobacteriota</taxon>
        <taxon>Cyanophyceae</taxon>
        <taxon>Coleofasciculales</taxon>
        <taxon>Coleofasciculaceae</taxon>
        <taxon>Coleofasciculus</taxon>
    </lineage>
</organism>
<protein>
    <submittedName>
        <fullName evidence="6">TrkA-N domain superfamily</fullName>
    </submittedName>
</protein>
<dbReference type="InterPro" id="IPR003148">
    <property type="entry name" value="RCK_N"/>
</dbReference>
<evidence type="ECO:0000259" key="5">
    <source>
        <dbReference type="PROSITE" id="PS51201"/>
    </source>
</evidence>
<dbReference type="PROSITE" id="PS51201">
    <property type="entry name" value="RCK_N"/>
    <property type="match status" value="1"/>
</dbReference>
<gene>
    <name evidence="6" type="ORF">MC7420_5556</name>
</gene>
<dbReference type="EMBL" id="DS989847">
    <property type="protein sequence ID" value="EDX76122.1"/>
    <property type="molecule type" value="Genomic_DNA"/>
</dbReference>
<dbReference type="PANTHER" id="PTHR43833">
    <property type="entry name" value="POTASSIUM CHANNEL PROTEIN 2-RELATED-RELATED"/>
    <property type="match status" value="1"/>
</dbReference>
<keyword evidence="2" id="KW-0633">Potassium transport</keyword>
<reference evidence="6 7" key="1">
    <citation type="submission" date="2008-07" db="EMBL/GenBank/DDBJ databases">
        <authorList>
            <person name="Tandeau de Marsac N."/>
            <person name="Ferriera S."/>
            <person name="Johnson J."/>
            <person name="Kravitz S."/>
            <person name="Beeson K."/>
            <person name="Sutton G."/>
            <person name="Rogers Y.-H."/>
            <person name="Friedman R."/>
            <person name="Frazier M."/>
            <person name="Venter J.C."/>
        </authorList>
    </citation>
    <scope>NUCLEOTIDE SEQUENCE [LARGE SCALE GENOMIC DNA]</scope>
    <source>
        <strain evidence="6 7">PCC 7420</strain>
    </source>
</reference>
<dbReference type="STRING" id="118168.MC7420_5556"/>
<evidence type="ECO:0000313" key="7">
    <source>
        <dbReference type="Proteomes" id="UP000003835"/>
    </source>
</evidence>
<dbReference type="AlphaFoldDB" id="B4VPW8"/>
<dbReference type="PANTHER" id="PTHR43833:SF5">
    <property type="entry name" value="TRK SYSTEM POTASSIUM UPTAKE PROTEIN TRKA"/>
    <property type="match status" value="1"/>
</dbReference>
<dbReference type="HOGENOM" id="CLU_1913585_0_0_3"/>
<dbReference type="RefSeq" id="WP_006100610.1">
    <property type="nucleotide sequence ID" value="NZ_DS989847.1"/>
</dbReference>
<dbReference type="OrthoDB" id="9775180at2"/>
<name>B4VPW8_9CYAN</name>
<proteinExistence type="predicted"/>
<keyword evidence="1" id="KW-0813">Transport</keyword>
<dbReference type="Gene3D" id="3.40.50.720">
    <property type="entry name" value="NAD(P)-binding Rossmann-like Domain"/>
    <property type="match status" value="1"/>
</dbReference>
<evidence type="ECO:0000256" key="2">
    <source>
        <dbReference type="ARBA" id="ARBA00022538"/>
    </source>
</evidence>
<keyword evidence="4" id="KW-0406">Ion transport</keyword>
<evidence type="ECO:0000256" key="3">
    <source>
        <dbReference type="ARBA" id="ARBA00022958"/>
    </source>
</evidence>
<evidence type="ECO:0000256" key="1">
    <source>
        <dbReference type="ARBA" id="ARBA00022448"/>
    </source>
</evidence>
<keyword evidence="7" id="KW-1185">Reference proteome</keyword>
<accession>B4VPW8</accession>
<evidence type="ECO:0000256" key="4">
    <source>
        <dbReference type="ARBA" id="ARBA00023065"/>
    </source>
</evidence>
<dbReference type="InterPro" id="IPR036291">
    <property type="entry name" value="NAD(P)-bd_dom_sf"/>
</dbReference>
<feature type="domain" description="RCK N-terminal" evidence="5">
    <location>
        <begin position="1"/>
        <end position="116"/>
    </location>
</feature>
<dbReference type="Proteomes" id="UP000003835">
    <property type="component" value="Unassembled WGS sequence"/>
</dbReference>
<sequence length="136" mass="14794">MYLIVLGAGPEGASLIDLAIKDGHEVALIEEDVERARTVLKNHDINVFQGDIAKGSLLDEASADRADALIAATSDDSANLMAMFLGKEYEIKTLISMVNHSSHQSLFERLGVQVLTNPEMIIAKSLYGMMEDSDNE</sequence>
<dbReference type="SUPFAM" id="SSF51735">
    <property type="entry name" value="NAD(P)-binding Rossmann-fold domains"/>
    <property type="match status" value="1"/>
</dbReference>
<dbReference type="eggNOG" id="COG0569">
    <property type="taxonomic scope" value="Bacteria"/>
</dbReference>
<evidence type="ECO:0000313" key="6">
    <source>
        <dbReference type="EMBL" id="EDX76122.1"/>
    </source>
</evidence>
<dbReference type="GO" id="GO:0015079">
    <property type="term" value="F:potassium ion transmembrane transporter activity"/>
    <property type="evidence" value="ECO:0007669"/>
    <property type="project" value="InterPro"/>
</dbReference>
<dbReference type="PRINTS" id="PR00335">
    <property type="entry name" value="KUPTAKETRKA"/>
</dbReference>
<dbReference type="InterPro" id="IPR050721">
    <property type="entry name" value="Trk_Ktr_HKT_K-transport"/>
</dbReference>
<dbReference type="InterPro" id="IPR006036">
    <property type="entry name" value="K_uptake_TrkA"/>
</dbReference>
<dbReference type="Pfam" id="PF02254">
    <property type="entry name" value="TrkA_N"/>
    <property type="match status" value="1"/>
</dbReference>
<dbReference type="GO" id="GO:0005886">
    <property type="term" value="C:plasma membrane"/>
    <property type="evidence" value="ECO:0007669"/>
    <property type="project" value="InterPro"/>
</dbReference>
<keyword evidence="3" id="KW-0630">Potassium</keyword>